<dbReference type="EMBL" id="QPFP01000001">
    <property type="protein sequence ID" value="TEB39531.1"/>
    <property type="molecule type" value="Genomic_DNA"/>
</dbReference>
<name>A0A4Y7TZU8_COPMI</name>
<feature type="region of interest" description="Disordered" evidence="1">
    <location>
        <begin position="335"/>
        <end position="370"/>
    </location>
</feature>
<dbReference type="InterPro" id="IPR011009">
    <property type="entry name" value="Kinase-like_dom_sf"/>
</dbReference>
<dbReference type="AlphaFoldDB" id="A0A4Y7TZU8"/>
<dbReference type="Proteomes" id="UP000298030">
    <property type="component" value="Unassembled WGS sequence"/>
</dbReference>
<comment type="caution">
    <text evidence="2">The sequence shown here is derived from an EMBL/GenBank/DDBJ whole genome shotgun (WGS) entry which is preliminary data.</text>
</comment>
<accession>A0A4Y7TZU8</accession>
<evidence type="ECO:0000313" key="2">
    <source>
        <dbReference type="EMBL" id="TEB39531.1"/>
    </source>
</evidence>
<feature type="region of interest" description="Disordered" evidence="1">
    <location>
        <begin position="1"/>
        <end position="35"/>
    </location>
</feature>
<evidence type="ECO:0000256" key="1">
    <source>
        <dbReference type="SAM" id="MobiDB-lite"/>
    </source>
</evidence>
<proteinExistence type="predicted"/>
<keyword evidence="3" id="KW-1185">Reference proteome</keyword>
<feature type="compositionally biased region" description="Acidic residues" evidence="1">
    <location>
        <begin position="346"/>
        <end position="369"/>
    </location>
</feature>
<dbReference type="STRING" id="71717.A0A4Y7TZU8"/>
<reference evidence="2 3" key="1">
    <citation type="journal article" date="2019" name="Nat. Ecol. Evol.">
        <title>Megaphylogeny resolves global patterns of mushroom evolution.</title>
        <authorList>
            <person name="Varga T."/>
            <person name="Krizsan K."/>
            <person name="Foldi C."/>
            <person name="Dima B."/>
            <person name="Sanchez-Garcia M."/>
            <person name="Sanchez-Ramirez S."/>
            <person name="Szollosi G.J."/>
            <person name="Szarkandi J.G."/>
            <person name="Papp V."/>
            <person name="Albert L."/>
            <person name="Andreopoulos W."/>
            <person name="Angelini C."/>
            <person name="Antonin V."/>
            <person name="Barry K.W."/>
            <person name="Bougher N.L."/>
            <person name="Buchanan P."/>
            <person name="Buyck B."/>
            <person name="Bense V."/>
            <person name="Catcheside P."/>
            <person name="Chovatia M."/>
            <person name="Cooper J."/>
            <person name="Damon W."/>
            <person name="Desjardin D."/>
            <person name="Finy P."/>
            <person name="Geml J."/>
            <person name="Haridas S."/>
            <person name="Hughes K."/>
            <person name="Justo A."/>
            <person name="Karasinski D."/>
            <person name="Kautmanova I."/>
            <person name="Kiss B."/>
            <person name="Kocsube S."/>
            <person name="Kotiranta H."/>
            <person name="LaButti K.M."/>
            <person name="Lechner B.E."/>
            <person name="Liimatainen K."/>
            <person name="Lipzen A."/>
            <person name="Lukacs Z."/>
            <person name="Mihaltcheva S."/>
            <person name="Morgado L.N."/>
            <person name="Niskanen T."/>
            <person name="Noordeloos M.E."/>
            <person name="Ohm R.A."/>
            <person name="Ortiz-Santana B."/>
            <person name="Ovrebo C."/>
            <person name="Racz N."/>
            <person name="Riley R."/>
            <person name="Savchenko A."/>
            <person name="Shiryaev A."/>
            <person name="Soop K."/>
            <person name="Spirin V."/>
            <person name="Szebenyi C."/>
            <person name="Tomsovsky M."/>
            <person name="Tulloss R.E."/>
            <person name="Uehling J."/>
            <person name="Grigoriev I.V."/>
            <person name="Vagvolgyi C."/>
            <person name="Papp T."/>
            <person name="Martin F.M."/>
            <person name="Miettinen O."/>
            <person name="Hibbett D.S."/>
            <person name="Nagy L.G."/>
        </authorList>
    </citation>
    <scope>NUCLEOTIDE SEQUENCE [LARGE SCALE GENOMIC DNA]</scope>
    <source>
        <strain evidence="2 3">FP101781</strain>
    </source>
</reference>
<evidence type="ECO:0000313" key="3">
    <source>
        <dbReference type="Proteomes" id="UP000298030"/>
    </source>
</evidence>
<gene>
    <name evidence="2" type="ORF">FA13DRAFT_1723741</name>
</gene>
<sequence>MSDSDDMEDDTHYDPNDRAPEWMPEPKYSQNPFNSNNGNLVGSKIKIGRLNYQQAHMFLHMACRTLVDKVGVAPPKQGTAQSNLGISIPVNTVVQWPMDCLNSLRCPPELLDISLKVDAHITHQWPNWFNRMNDHNEKSLSHGIDGVFRPLVQRLMRSAGLAPVITFEKQVNLPVRNTPSGKLRKGSNGKSTLLVYLDWCVEVDSSMAPGDEKGVPKVPFHIEYVSQRSTGWQGWSCYSHITTMTRAPARGGRESRIGLFKVMQQVERHATAITAEFVRSVTGNPQSASNLPNNIPDGPGAILMTCHACPPTHLVVTFWNFKTAKVVVSPNLVSPFSDEEGHTDGSNDEGEGQELSEGEEQSEDVDVDKDEVRREQLRRLTVDAELWEKYFNAVTFLAFAWLVHVSPAFKEKWTGRCHPAVERAEKLYQVAGEALQSTRTDRVVAELSDIFVFSWQWLSMQLFKLLAFGISFHSARRIAGAYGIPGVEVEFIPRSRWGLFNFKFLNLVLSPQRVAGDLKQVYMYPDVGVVIKVFPDSERSSYDVEKDFYESCSIIQGQATPRLIAVGTSSDQNLLLVVSYVGQSISIEDMYDLDREARKSILAPLHGLGWHHHDIWEGNIVRDHSGKTFLVDFELAERVVDTASPGPTDVQDRTAECVGNLGHVGRHWQPVPIRRHLPRSTVDRRWGIHL</sequence>
<feature type="non-terminal residue" evidence="2">
    <location>
        <position position="690"/>
    </location>
</feature>
<protein>
    <recommendedName>
        <fullName evidence="4">Protein kinase domain-containing protein</fullName>
    </recommendedName>
</protein>
<feature type="compositionally biased region" description="Basic and acidic residues" evidence="1">
    <location>
        <begin position="10"/>
        <end position="20"/>
    </location>
</feature>
<evidence type="ECO:0008006" key="4">
    <source>
        <dbReference type="Google" id="ProtNLM"/>
    </source>
</evidence>
<dbReference type="SUPFAM" id="SSF56112">
    <property type="entry name" value="Protein kinase-like (PK-like)"/>
    <property type="match status" value="1"/>
</dbReference>
<dbReference type="OrthoDB" id="3070854at2759"/>
<organism evidence="2 3">
    <name type="scientific">Coprinellus micaceus</name>
    <name type="common">Glistening ink-cap mushroom</name>
    <name type="synonym">Coprinus micaceus</name>
    <dbReference type="NCBI Taxonomy" id="71717"/>
    <lineage>
        <taxon>Eukaryota</taxon>
        <taxon>Fungi</taxon>
        <taxon>Dikarya</taxon>
        <taxon>Basidiomycota</taxon>
        <taxon>Agaricomycotina</taxon>
        <taxon>Agaricomycetes</taxon>
        <taxon>Agaricomycetidae</taxon>
        <taxon>Agaricales</taxon>
        <taxon>Agaricineae</taxon>
        <taxon>Psathyrellaceae</taxon>
        <taxon>Coprinellus</taxon>
    </lineage>
</organism>